<keyword evidence="3" id="KW-0378">Hydrolase</keyword>
<name>A0A4V5KJR9_9ACTN</name>
<dbReference type="Proteomes" id="UP000309454">
    <property type="component" value="Unassembled WGS sequence"/>
</dbReference>
<dbReference type="SUPFAM" id="SSF51556">
    <property type="entry name" value="Metallo-dependent hydrolases"/>
    <property type="match status" value="1"/>
</dbReference>
<comment type="caution">
    <text evidence="3">The sequence shown here is derived from an EMBL/GenBank/DDBJ whole genome shotgun (WGS) entry which is preliminary data.</text>
</comment>
<dbReference type="Pfam" id="PF04909">
    <property type="entry name" value="Amidohydro_2"/>
    <property type="match status" value="1"/>
</dbReference>
<sequence>MSPVIDVHCHIYPDAIKEKAVQSVGRFYNIPMDVADGSGEALLAVCAGSPIERQVVHSVALSPHQVTSINDFIAAQCAAHPQFTGFFTLHQDFPNPEAEIERALSLGLVGLKLHPDSQQVNMDDPRIMAILEMAEGRFPVIMHCGDYRYDFSHPRRMQQVLRRFPRLVVDAAHFGGWSIFDLAVEYLENENCYMDMSSAQAFLGPRRTAELVRIHGTHRIMFGSDFPMWNPVEELDAFWALPFSDQEFAAMTSGNAERFLANQLPA</sequence>
<dbReference type="GO" id="GO:0005737">
    <property type="term" value="C:cytoplasm"/>
    <property type="evidence" value="ECO:0007669"/>
    <property type="project" value="TreeGrafter"/>
</dbReference>
<dbReference type="GO" id="GO:0016831">
    <property type="term" value="F:carboxy-lyase activity"/>
    <property type="evidence" value="ECO:0007669"/>
    <property type="project" value="InterPro"/>
</dbReference>
<dbReference type="CDD" id="cd01292">
    <property type="entry name" value="metallo-dependent_hydrolases"/>
    <property type="match status" value="1"/>
</dbReference>
<gene>
    <name evidence="3" type="ORF">E5982_07995</name>
</gene>
<keyword evidence="1" id="KW-0456">Lyase</keyword>
<keyword evidence="4" id="KW-1185">Reference proteome</keyword>
<reference evidence="3 4" key="1">
    <citation type="submission" date="2019-04" db="EMBL/GenBank/DDBJ databases">
        <title>Microbes associate with the intestines of laboratory mice.</title>
        <authorList>
            <person name="Navarre W."/>
            <person name="Wong E."/>
            <person name="Huang K.C."/>
            <person name="Tropini C."/>
            <person name="Ng K."/>
            <person name="Yu B."/>
        </authorList>
    </citation>
    <scope>NUCLEOTIDE SEQUENCE [LARGE SCALE GENOMIC DNA]</scope>
    <source>
        <strain evidence="3 4">NM48_B13</strain>
    </source>
</reference>
<organism evidence="3 4">
    <name type="scientific">Parvibacter caecicola</name>
    <dbReference type="NCBI Taxonomy" id="747645"/>
    <lineage>
        <taxon>Bacteria</taxon>
        <taxon>Bacillati</taxon>
        <taxon>Actinomycetota</taxon>
        <taxon>Coriobacteriia</taxon>
        <taxon>Coriobacteriales</taxon>
        <taxon>Coriobacteriaceae</taxon>
        <taxon>Parvibacter</taxon>
    </lineage>
</organism>
<protein>
    <submittedName>
        <fullName evidence="3">Amidohydrolase</fullName>
    </submittedName>
</protein>
<proteinExistence type="predicted"/>
<dbReference type="GO" id="GO:0016787">
    <property type="term" value="F:hydrolase activity"/>
    <property type="evidence" value="ECO:0007669"/>
    <property type="project" value="UniProtKB-KW"/>
</dbReference>
<feature type="domain" description="Amidohydrolase-related" evidence="2">
    <location>
        <begin position="5"/>
        <end position="260"/>
    </location>
</feature>
<dbReference type="InterPro" id="IPR032466">
    <property type="entry name" value="Metal_Hydrolase"/>
</dbReference>
<dbReference type="RefSeq" id="WP_136846052.1">
    <property type="nucleotide sequence ID" value="NZ_SSTM01000005.1"/>
</dbReference>
<evidence type="ECO:0000259" key="2">
    <source>
        <dbReference type="Pfam" id="PF04909"/>
    </source>
</evidence>
<dbReference type="InterPro" id="IPR032465">
    <property type="entry name" value="ACMSD"/>
</dbReference>
<dbReference type="PANTHER" id="PTHR21240">
    <property type="entry name" value="2-AMINO-3-CARBOXYLMUCONATE-6-SEMIALDEHYDE DECARBOXYLASE"/>
    <property type="match status" value="1"/>
</dbReference>
<dbReference type="Gene3D" id="3.20.20.140">
    <property type="entry name" value="Metal-dependent hydrolases"/>
    <property type="match status" value="1"/>
</dbReference>
<dbReference type="EMBL" id="SSTM01000005">
    <property type="protein sequence ID" value="TJW10002.1"/>
    <property type="molecule type" value="Genomic_DNA"/>
</dbReference>
<dbReference type="PANTHER" id="PTHR21240:SF28">
    <property type="entry name" value="ISO-OROTATE DECARBOXYLASE (EUROFUNG)"/>
    <property type="match status" value="1"/>
</dbReference>
<dbReference type="InterPro" id="IPR006680">
    <property type="entry name" value="Amidohydro-rel"/>
</dbReference>
<dbReference type="GO" id="GO:0019748">
    <property type="term" value="P:secondary metabolic process"/>
    <property type="evidence" value="ECO:0007669"/>
    <property type="project" value="TreeGrafter"/>
</dbReference>
<dbReference type="AlphaFoldDB" id="A0A4V5KJR9"/>
<evidence type="ECO:0000313" key="3">
    <source>
        <dbReference type="EMBL" id="TJW10002.1"/>
    </source>
</evidence>
<evidence type="ECO:0000256" key="1">
    <source>
        <dbReference type="ARBA" id="ARBA00023239"/>
    </source>
</evidence>
<evidence type="ECO:0000313" key="4">
    <source>
        <dbReference type="Proteomes" id="UP000309454"/>
    </source>
</evidence>
<accession>A0A4V5KJR9</accession>
<dbReference type="OrthoDB" id="1407586at2"/>